<dbReference type="PANTHER" id="PTHR43968">
    <property type="match status" value="1"/>
</dbReference>
<evidence type="ECO:0000259" key="1">
    <source>
        <dbReference type="PROSITE" id="PS50404"/>
    </source>
</evidence>
<dbReference type="InterPro" id="IPR050983">
    <property type="entry name" value="GST_Omega/HSP26"/>
</dbReference>
<dbReference type="PANTHER" id="PTHR43968:SF6">
    <property type="entry name" value="GLUTATHIONE S-TRANSFERASE OMEGA"/>
    <property type="match status" value="1"/>
</dbReference>
<dbReference type="GO" id="GO:0005737">
    <property type="term" value="C:cytoplasm"/>
    <property type="evidence" value="ECO:0007669"/>
    <property type="project" value="TreeGrafter"/>
</dbReference>
<proteinExistence type="predicted"/>
<dbReference type="AlphaFoldDB" id="A0A9P5VKZ3"/>
<evidence type="ECO:0000259" key="2">
    <source>
        <dbReference type="PROSITE" id="PS50405"/>
    </source>
</evidence>
<dbReference type="EMBL" id="JAAAUY010000430">
    <property type="protein sequence ID" value="KAF9330001.1"/>
    <property type="molecule type" value="Genomic_DNA"/>
</dbReference>
<comment type="caution">
    <text evidence="3">The sequence shown here is derived from an EMBL/GenBank/DDBJ whole genome shotgun (WGS) entry which is preliminary data.</text>
</comment>
<dbReference type="InterPro" id="IPR040079">
    <property type="entry name" value="Glutathione_S-Trfase"/>
</dbReference>
<evidence type="ECO:0000313" key="4">
    <source>
        <dbReference type="Proteomes" id="UP000696485"/>
    </source>
</evidence>
<reference evidence="3" key="1">
    <citation type="journal article" date="2020" name="Fungal Divers.">
        <title>Resolving the Mortierellaceae phylogeny through synthesis of multi-gene phylogenetics and phylogenomics.</title>
        <authorList>
            <person name="Vandepol N."/>
            <person name="Liber J."/>
            <person name="Desiro A."/>
            <person name="Na H."/>
            <person name="Kennedy M."/>
            <person name="Barry K."/>
            <person name="Grigoriev I.V."/>
            <person name="Miller A.N."/>
            <person name="O'Donnell K."/>
            <person name="Stajich J.E."/>
            <person name="Bonito G."/>
        </authorList>
    </citation>
    <scope>NUCLEOTIDE SEQUENCE</scope>
    <source>
        <strain evidence="3">NVP1</strain>
    </source>
</reference>
<dbReference type="PROSITE" id="PS50405">
    <property type="entry name" value="GST_CTER"/>
    <property type="match status" value="1"/>
</dbReference>
<dbReference type="Pfam" id="PF22041">
    <property type="entry name" value="GST_C_7"/>
    <property type="match status" value="1"/>
</dbReference>
<dbReference type="Proteomes" id="UP000696485">
    <property type="component" value="Unassembled WGS sequence"/>
</dbReference>
<evidence type="ECO:0000313" key="3">
    <source>
        <dbReference type="EMBL" id="KAF9330001.1"/>
    </source>
</evidence>
<feature type="domain" description="GST N-terminal" evidence="1">
    <location>
        <begin position="11"/>
        <end position="93"/>
    </location>
</feature>
<dbReference type="Gene3D" id="3.40.30.10">
    <property type="entry name" value="Glutaredoxin"/>
    <property type="match status" value="1"/>
</dbReference>
<dbReference type="InterPro" id="IPR054416">
    <property type="entry name" value="GST_UstS-like_C"/>
</dbReference>
<dbReference type="PROSITE" id="PS50404">
    <property type="entry name" value="GST_NTER"/>
    <property type="match status" value="1"/>
</dbReference>
<evidence type="ECO:0008006" key="5">
    <source>
        <dbReference type="Google" id="ProtNLM"/>
    </source>
</evidence>
<feature type="domain" description="GST C-terminal" evidence="2">
    <location>
        <begin position="99"/>
        <end position="223"/>
    </location>
</feature>
<organism evidence="3 4">
    <name type="scientific">Podila minutissima</name>
    <dbReference type="NCBI Taxonomy" id="64525"/>
    <lineage>
        <taxon>Eukaryota</taxon>
        <taxon>Fungi</taxon>
        <taxon>Fungi incertae sedis</taxon>
        <taxon>Mucoromycota</taxon>
        <taxon>Mortierellomycotina</taxon>
        <taxon>Mortierellomycetes</taxon>
        <taxon>Mortierellales</taxon>
        <taxon>Mortierellaceae</taxon>
        <taxon>Podila</taxon>
    </lineage>
</organism>
<gene>
    <name evidence="3" type="ORF">BG006_007020</name>
</gene>
<dbReference type="SUPFAM" id="SSF47616">
    <property type="entry name" value="GST C-terminal domain-like"/>
    <property type="match status" value="1"/>
</dbReference>
<sequence>MIIAMKLFELVDGKTRKNFFSPMVWRAKFALNHKNVPYESIALTFTEIPKKIPEACANVTAPTVPTLKLETGEGLQASLAIAEYLERTYPDHPSIFGEDPSEKNLQKFLESYMSSKLHPAFQRLVYIEMYEMQDEENGAYFKSSREKSDGGKTLQELGGDRAANLKEVKENLELIHTALKHSGGYVLGDKPGWADFVLISALIWLNSCAPQTFEEAVLNAIDD</sequence>
<dbReference type="InterPro" id="IPR036249">
    <property type="entry name" value="Thioredoxin-like_sf"/>
</dbReference>
<dbReference type="Gene3D" id="1.20.1050.10">
    <property type="match status" value="1"/>
</dbReference>
<keyword evidence="4" id="KW-1185">Reference proteome</keyword>
<dbReference type="SFLD" id="SFLDS00019">
    <property type="entry name" value="Glutathione_Transferase_(cytos"/>
    <property type="match status" value="1"/>
</dbReference>
<dbReference type="InterPro" id="IPR010987">
    <property type="entry name" value="Glutathione-S-Trfase_C-like"/>
</dbReference>
<dbReference type="InterPro" id="IPR004045">
    <property type="entry name" value="Glutathione_S-Trfase_N"/>
</dbReference>
<dbReference type="SUPFAM" id="SSF52833">
    <property type="entry name" value="Thioredoxin-like"/>
    <property type="match status" value="1"/>
</dbReference>
<protein>
    <recommendedName>
        <fullName evidence="5">Glutathione S-transferase</fullName>
    </recommendedName>
</protein>
<dbReference type="Pfam" id="PF13417">
    <property type="entry name" value="GST_N_3"/>
    <property type="match status" value="1"/>
</dbReference>
<dbReference type="InterPro" id="IPR036282">
    <property type="entry name" value="Glutathione-S-Trfase_C_sf"/>
</dbReference>
<name>A0A9P5VKZ3_9FUNG</name>
<accession>A0A9P5VKZ3</accession>